<dbReference type="EMBL" id="WBKA01000007">
    <property type="protein sequence ID" value="KAB1631343.1"/>
    <property type="molecule type" value="Genomic_DNA"/>
</dbReference>
<feature type="compositionally biased region" description="Basic residues" evidence="1">
    <location>
        <begin position="40"/>
        <end position="69"/>
    </location>
</feature>
<feature type="region of interest" description="Disordered" evidence="1">
    <location>
        <begin position="1"/>
        <end position="93"/>
    </location>
</feature>
<evidence type="ECO:0000313" key="2">
    <source>
        <dbReference type="EMBL" id="KAB1631343.1"/>
    </source>
</evidence>
<keyword evidence="3" id="KW-1185">Reference proteome</keyword>
<organism evidence="2 3">
    <name type="scientific">Pseudoclavibacter caeni</name>
    <dbReference type="NCBI Taxonomy" id="908846"/>
    <lineage>
        <taxon>Bacteria</taxon>
        <taxon>Bacillati</taxon>
        <taxon>Actinomycetota</taxon>
        <taxon>Actinomycetes</taxon>
        <taxon>Micrococcales</taxon>
        <taxon>Microbacteriaceae</taxon>
        <taxon>Pseudoclavibacter</taxon>
    </lineage>
</organism>
<name>A0A7C8FTH3_9MICO</name>
<feature type="compositionally biased region" description="Low complexity" evidence="1">
    <location>
        <begin position="1"/>
        <end position="21"/>
    </location>
</feature>
<feature type="compositionally biased region" description="Low complexity" evidence="1">
    <location>
        <begin position="75"/>
        <end position="84"/>
    </location>
</feature>
<accession>A0A7C8FTH3</accession>
<comment type="caution">
    <text evidence="2">The sequence shown here is derived from an EMBL/GenBank/DDBJ whole genome shotgun (WGS) entry which is preliminary data.</text>
</comment>
<proteinExistence type="predicted"/>
<gene>
    <name evidence="2" type="ORF">F8O02_08205</name>
</gene>
<evidence type="ECO:0000313" key="3">
    <source>
        <dbReference type="Proteomes" id="UP000481339"/>
    </source>
</evidence>
<reference evidence="2 3" key="1">
    <citation type="submission" date="2019-09" db="EMBL/GenBank/DDBJ databases">
        <title>Phylogeny of genus Pseudoclavibacter and closely related genus.</title>
        <authorList>
            <person name="Li Y."/>
        </authorList>
    </citation>
    <scope>NUCLEOTIDE SEQUENCE [LARGE SCALE GENOMIC DNA]</scope>
    <source>
        <strain evidence="2 3">JCM 16921</strain>
    </source>
</reference>
<dbReference type="AlphaFoldDB" id="A0A7C8FTH3"/>
<protein>
    <submittedName>
        <fullName evidence="2">Uncharacterized protein</fullName>
    </submittedName>
</protein>
<sequence length="93" mass="9988">MRPSDRLLSSAARLSSDATSAQPDVRHGRCGVPRAPGHGARPRRTGPRPRAAPRHRQGTPRPRLRTRGRARCEPAAGSASAAVAARDRRRGRG</sequence>
<evidence type="ECO:0000256" key="1">
    <source>
        <dbReference type="SAM" id="MobiDB-lite"/>
    </source>
</evidence>
<dbReference type="Proteomes" id="UP000481339">
    <property type="component" value="Unassembled WGS sequence"/>
</dbReference>